<dbReference type="Pfam" id="PF02864">
    <property type="entry name" value="STAT_bind"/>
    <property type="match status" value="1"/>
</dbReference>
<evidence type="ECO:0000256" key="10">
    <source>
        <dbReference type="ARBA" id="ARBA00023163"/>
    </source>
</evidence>
<evidence type="ECO:0000256" key="3">
    <source>
        <dbReference type="ARBA" id="ARBA00005586"/>
    </source>
</evidence>
<keyword evidence="11" id="KW-0539">Nucleus</keyword>
<proteinExistence type="inferred from homology"/>
<dbReference type="InterPro" id="IPR012345">
    <property type="entry name" value="STAT_TF_DNA-bd_N"/>
</dbReference>
<dbReference type="GO" id="GO:0003677">
    <property type="term" value="F:DNA binding"/>
    <property type="evidence" value="ECO:0007669"/>
    <property type="project" value="UniProtKB-KW"/>
</dbReference>
<evidence type="ECO:0000256" key="12">
    <source>
        <dbReference type="PROSITE-ProRule" id="PRU00191"/>
    </source>
</evidence>
<name>A0A091LMM6_CATAU</name>
<keyword evidence="5" id="KW-0597">Phosphoprotein</keyword>
<keyword evidence="4" id="KW-0963">Cytoplasm</keyword>
<keyword evidence="15" id="KW-1185">Reference proteome</keyword>
<organism evidence="14 15">
    <name type="scientific">Cathartes aura</name>
    <name type="common">Turkey vulture</name>
    <name type="synonym">Vultur aura</name>
    <dbReference type="NCBI Taxonomy" id="43455"/>
    <lineage>
        <taxon>Eukaryota</taxon>
        <taxon>Metazoa</taxon>
        <taxon>Chordata</taxon>
        <taxon>Craniata</taxon>
        <taxon>Vertebrata</taxon>
        <taxon>Euteleostomi</taxon>
        <taxon>Archelosauria</taxon>
        <taxon>Archosauria</taxon>
        <taxon>Dinosauria</taxon>
        <taxon>Saurischia</taxon>
        <taxon>Theropoda</taxon>
        <taxon>Coelurosauria</taxon>
        <taxon>Aves</taxon>
        <taxon>Neognathae</taxon>
        <taxon>Neoaves</taxon>
        <taxon>Telluraves</taxon>
        <taxon>Accipitrimorphae</taxon>
        <taxon>Accipitriformes</taxon>
        <taxon>Cathartidae</taxon>
        <taxon>Cathartes</taxon>
    </lineage>
</organism>
<evidence type="ECO:0000256" key="8">
    <source>
        <dbReference type="ARBA" id="ARBA00023125"/>
    </source>
</evidence>
<dbReference type="GO" id="GO:0007166">
    <property type="term" value="P:cell surface receptor signaling pathway"/>
    <property type="evidence" value="ECO:0007669"/>
    <property type="project" value="UniProtKB-ARBA"/>
</dbReference>
<dbReference type="Gene3D" id="1.10.238.10">
    <property type="entry name" value="EF-hand"/>
    <property type="match status" value="1"/>
</dbReference>
<dbReference type="Pfam" id="PF21354">
    <property type="entry name" value="STAT_linker"/>
    <property type="match status" value="1"/>
</dbReference>
<evidence type="ECO:0000256" key="2">
    <source>
        <dbReference type="ARBA" id="ARBA00004496"/>
    </source>
</evidence>
<dbReference type="EMBL" id="KL334907">
    <property type="protein sequence ID" value="KFP59253.1"/>
    <property type="molecule type" value="Genomic_DNA"/>
</dbReference>
<dbReference type="FunFam" id="2.60.40.630:FF:000002">
    <property type="entry name" value="Signal transducer and activator of transcription"/>
    <property type="match status" value="1"/>
</dbReference>
<dbReference type="InterPro" id="IPR048988">
    <property type="entry name" value="STAT_linker"/>
</dbReference>
<dbReference type="InterPro" id="IPR000980">
    <property type="entry name" value="SH2"/>
</dbReference>
<evidence type="ECO:0000256" key="9">
    <source>
        <dbReference type="ARBA" id="ARBA00023159"/>
    </source>
</evidence>
<dbReference type="Gene3D" id="3.30.505.10">
    <property type="entry name" value="SH2 domain"/>
    <property type="match status" value="1"/>
</dbReference>
<dbReference type="Gene3D" id="2.60.40.630">
    <property type="entry name" value="STAT transcription factor, DNA-binding domain"/>
    <property type="match status" value="1"/>
</dbReference>
<keyword evidence="6 12" id="KW-0727">SH2 domain</keyword>
<sequence>STFIIEKQPPQVLKTQTKFAATVRLLVGGKLNVHMNPPQVKATIISEQQAKALLKNESTRNESSGEILNNCCVMEYHQATGTLSAHFRNMSLKRIKRSDRRGAESVTEEKFTILFESQFMSHSPSRSPSSRQTLSLPVVVIVHGSQDNNATATVLWDNAFAEPGRVPFAVPDKVQWPQLCEALNMKFKAEVQSSRGLTKENLVFLAQKLFNSTSSHLEDYSSTTVSWSQFNRENLPGRNYTFWQWFDGVMEPPGPDTPALPRAILGFVNKQQAHDLLINKPDGTFLLRFSDSEIGGITIAWKFDSSERMFWNLMPFTTRDFSIRSLADRLGDLSYLIYVFPDRPKDEVFSKYY</sequence>
<evidence type="ECO:0000256" key="5">
    <source>
        <dbReference type="ARBA" id="ARBA00022553"/>
    </source>
</evidence>
<dbReference type="AlphaFoldDB" id="A0A091LMM6"/>
<dbReference type="GO" id="GO:0003700">
    <property type="term" value="F:DNA-binding transcription factor activity"/>
    <property type="evidence" value="ECO:0007669"/>
    <property type="project" value="InterPro"/>
</dbReference>
<dbReference type="FunFam" id="3.30.505.10:FF:000069">
    <property type="entry name" value="Signal transducer and activator of transcription"/>
    <property type="match status" value="1"/>
</dbReference>
<dbReference type="OrthoDB" id="19300at2759"/>
<dbReference type="PROSITE" id="PS50001">
    <property type="entry name" value="SH2"/>
    <property type="match status" value="1"/>
</dbReference>
<feature type="non-terminal residue" evidence="14">
    <location>
        <position position="1"/>
    </location>
</feature>
<dbReference type="InterPro" id="IPR008967">
    <property type="entry name" value="p53-like_TF_DNA-bd_sf"/>
</dbReference>
<evidence type="ECO:0000256" key="6">
    <source>
        <dbReference type="ARBA" id="ARBA00022999"/>
    </source>
</evidence>
<dbReference type="GO" id="GO:0005737">
    <property type="term" value="C:cytoplasm"/>
    <property type="evidence" value="ECO:0007669"/>
    <property type="project" value="UniProtKB-SubCell"/>
</dbReference>
<evidence type="ECO:0000259" key="13">
    <source>
        <dbReference type="PROSITE" id="PS50001"/>
    </source>
</evidence>
<dbReference type="SUPFAM" id="SSF55550">
    <property type="entry name" value="SH2 domain"/>
    <property type="match status" value="1"/>
</dbReference>
<feature type="domain" description="SH2" evidence="13">
    <location>
        <begin position="245"/>
        <end position="353"/>
    </location>
</feature>
<comment type="subcellular location">
    <subcellularLocation>
        <location evidence="2">Cytoplasm</location>
    </subcellularLocation>
    <subcellularLocation>
        <location evidence="1">Nucleus</location>
    </subcellularLocation>
</comment>
<dbReference type="InterPro" id="IPR001217">
    <property type="entry name" value="STAT"/>
</dbReference>
<reference evidence="14 15" key="1">
    <citation type="submission" date="2014-04" db="EMBL/GenBank/DDBJ databases">
        <title>Genome evolution of avian class.</title>
        <authorList>
            <person name="Zhang G."/>
            <person name="Li C."/>
        </authorList>
    </citation>
    <scope>NUCLEOTIDE SEQUENCE [LARGE SCALE GENOMIC DNA]</scope>
    <source>
        <strain evidence="14">BGI_N323</strain>
    </source>
</reference>
<protein>
    <submittedName>
        <fullName evidence="14">Signal transducer and activator of transcription 5B</fullName>
    </submittedName>
</protein>
<keyword evidence="8" id="KW-0238">DNA-binding</keyword>
<evidence type="ECO:0000256" key="11">
    <source>
        <dbReference type="ARBA" id="ARBA00023242"/>
    </source>
</evidence>
<evidence type="ECO:0000256" key="4">
    <source>
        <dbReference type="ARBA" id="ARBA00022490"/>
    </source>
</evidence>
<accession>A0A091LMM6</accession>
<dbReference type="InterPro" id="IPR013801">
    <property type="entry name" value="STAT_TF_DNA-bd"/>
</dbReference>
<gene>
    <name evidence="14" type="ORF">N323_06303</name>
</gene>
<dbReference type="PANTHER" id="PTHR11801">
    <property type="entry name" value="SIGNAL TRANSDUCER AND ACTIVATOR OF TRANSCRIPTION"/>
    <property type="match status" value="1"/>
</dbReference>
<dbReference type="InterPro" id="IPR036860">
    <property type="entry name" value="SH2_dom_sf"/>
</dbReference>
<dbReference type="Proteomes" id="UP000053745">
    <property type="component" value="Unassembled WGS sequence"/>
</dbReference>
<evidence type="ECO:0000313" key="14">
    <source>
        <dbReference type="EMBL" id="KFP59253.1"/>
    </source>
</evidence>
<feature type="non-terminal residue" evidence="14">
    <location>
        <position position="353"/>
    </location>
</feature>
<evidence type="ECO:0000256" key="7">
    <source>
        <dbReference type="ARBA" id="ARBA00023015"/>
    </source>
</evidence>
<comment type="similarity">
    <text evidence="3">Belongs to the transcription factor STAT family.</text>
</comment>
<keyword evidence="10" id="KW-0804">Transcription</keyword>
<evidence type="ECO:0000256" key="1">
    <source>
        <dbReference type="ARBA" id="ARBA00004123"/>
    </source>
</evidence>
<dbReference type="SUPFAM" id="SSF49417">
    <property type="entry name" value="p53-like transcription factors"/>
    <property type="match status" value="1"/>
</dbReference>
<dbReference type="GO" id="GO:0005634">
    <property type="term" value="C:nucleus"/>
    <property type="evidence" value="ECO:0007669"/>
    <property type="project" value="UniProtKB-SubCell"/>
</dbReference>
<evidence type="ECO:0000313" key="15">
    <source>
        <dbReference type="Proteomes" id="UP000053745"/>
    </source>
</evidence>
<dbReference type="Pfam" id="PF00017">
    <property type="entry name" value="SH2"/>
    <property type="match status" value="1"/>
</dbReference>
<dbReference type="FunFam" id="1.10.238.10:FF:000029">
    <property type="entry name" value="Signal transducer and transcription activator 6"/>
    <property type="match status" value="1"/>
</dbReference>
<keyword evidence="9" id="KW-0010">Activator</keyword>
<keyword evidence="7" id="KW-0805">Transcription regulation</keyword>